<feature type="transmembrane region" description="Helical" evidence="1">
    <location>
        <begin position="171"/>
        <end position="190"/>
    </location>
</feature>
<dbReference type="OrthoDB" id="2607462at2"/>
<keyword evidence="3" id="KW-1185">Reference proteome</keyword>
<keyword evidence="1" id="KW-0812">Transmembrane</keyword>
<proteinExistence type="predicted"/>
<feature type="transmembrane region" description="Helical" evidence="1">
    <location>
        <begin position="33"/>
        <end position="54"/>
    </location>
</feature>
<sequence>MNNRSLGLYAPAIAAVCTIIFFIGLLLNHDTLNFASCLVLGWAYVLTACAYAALADPDKKAIGFGGVAIAIVYCVFTNLVYYTQLTTVKFESADPVIVKALAFKSGYWLFGFDLMGYGLMALSTALLGFSFKAASKRDRALKGMLLAHGLFFPVCIIGPMLNLFQAGGDDAAGIMALQGWCLFFTPLMLLSANRFYRMKSTIY</sequence>
<evidence type="ECO:0000256" key="1">
    <source>
        <dbReference type="SAM" id="Phobius"/>
    </source>
</evidence>
<name>A0A1A5YRB8_9BACL</name>
<dbReference type="AlphaFoldDB" id="A0A1A5YRB8"/>
<evidence type="ECO:0000313" key="2">
    <source>
        <dbReference type="EMBL" id="OBR67955.1"/>
    </source>
</evidence>
<feature type="transmembrane region" description="Helical" evidence="1">
    <location>
        <begin position="107"/>
        <end position="131"/>
    </location>
</feature>
<comment type="caution">
    <text evidence="2">The sequence shown here is derived from an EMBL/GenBank/DDBJ whole genome shotgun (WGS) entry which is preliminary data.</text>
</comment>
<keyword evidence="1" id="KW-0472">Membrane</keyword>
<gene>
    <name evidence="2" type="ORF">A7K91_18660</name>
</gene>
<evidence type="ECO:0000313" key="3">
    <source>
        <dbReference type="Proteomes" id="UP000092024"/>
    </source>
</evidence>
<feature type="transmembrane region" description="Helical" evidence="1">
    <location>
        <begin position="143"/>
        <end position="165"/>
    </location>
</feature>
<dbReference type="RefSeq" id="WP_068679882.1">
    <property type="nucleotide sequence ID" value="NZ_LYPA01000030.1"/>
</dbReference>
<reference evidence="2 3" key="1">
    <citation type="submission" date="2016-05" db="EMBL/GenBank/DDBJ databases">
        <title>Paenibacillus oryzae. sp. nov., isolated from the rice root.</title>
        <authorList>
            <person name="Zhang J."/>
            <person name="Zhang X."/>
        </authorList>
    </citation>
    <scope>NUCLEOTIDE SEQUENCE [LARGE SCALE GENOMIC DNA]</scope>
    <source>
        <strain evidence="2 3">1DrF-4</strain>
    </source>
</reference>
<dbReference type="Proteomes" id="UP000092024">
    <property type="component" value="Unassembled WGS sequence"/>
</dbReference>
<feature type="transmembrane region" description="Helical" evidence="1">
    <location>
        <begin position="7"/>
        <end position="27"/>
    </location>
</feature>
<dbReference type="EMBL" id="LYPA01000030">
    <property type="protein sequence ID" value="OBR67955.1"/>
    <property type="molecule type" value="Genomic_DNA"/>
</dbReference>
<protein>
    <submittedName>
        <fullName evidence="2">Uncharacterized protein</fullName>
    </submittedName>
</protein>
<organism evidence="2 3">
    <name type="scientific">Paenibacillus oryzae</name>
    <dbReference type="NCBI Taxonomy" id="1844972"/>
    <lineage>
        <taxon>Bacteria</taxon>
        <taxon>Bacillati</taxon>
        <taxon>Bacillota</taxon>
        <taxon>Bacilli</taxon>
        <taxon>Bacillales</taxon>
        <taxon>Paenibacillaceae</taxon>
        <taxon>Paenibacillus</taxon>
    </lineage>
</organism>
<feature type="transmembrane region" description="Helical" evidence="1">
    <location>
        <begin position="61"/>
        <end position="82"/>
    </location>
</feature>
<accession>A0A1A5YRB8</accession>
<keyword evidence="1" id="KW-1133">Transmembrane helix</keyword>
<dbReference type="STRING" id="1844972.A7K91_18660"/>